<dbReference type="GO" id="GO:0009432">
    <property type="term" value="P:SOS response"/>
    <property type="evidence" value="ECO:0007669"/>
    <property type="project" value="UniProtKB-KW"/>
</dbReference>
<dbReference type="Gene3D" id="2.10.109.10">
    <property type="entry name" value="Umud Fragment, subunit A"/>
    <property type="match status" value="1"/>
</dbReference>
<dbReference type="InterPro" id="IPR039418">
    <property type="entry name" value="LexA-like"/>
</dbReference>
<organism evidence="9 10">
    <name type="scientific">Zophobihabitans entericus</name>
    <dbReference type="NCBI Taxonomy" id="1635327"/>
    <lineage>
        <taxon>Bacteria</taxon>
        <taxon>Pseudomonadati</taxon>
        <taxon>Pseudomonadota</taxon>
        <taxon>Gammaproteobacteria</taxon>
        <taxon>Orbales</taxon>
        <taxon>Orbaceae</taxon>
        <taxon>Zophobihabitans</taxon>
    </lineage>
</organism>
<dbReference type="InParanoid" id="A0A6G9IB75"/>
<dbReference type="NCBIfam" id="NF007621">
    <property type="entry name" value="PRK10276.1"/>
    <property type="match status" value="1"/>
</dbReference>
<evidence type="ECO:0000313" key="10">
    <source>
        <dbReference type="Proteomes" id="UP000501168"/>
    </source>
</evidence>
<dbReference type="PRINTS" id="PR00726">
    <property type="entry name" value="LEXASERPTASE"/>
</dbReference>
<dbReference type="SUPFAM" id="SSF51306">
    <property type="entry name" value="LexA/Signal peptidase"/>
    <property type="match status" value="1"/>
</dbReference>
<evidence type="ECO:0000256" key="3">
    <source>
        <dbReference type="ARBA" id="ARBA00022801"/>
    </source>
</evidence>
<evidence type="ECO:0000259" key="8">
    <source>
        <dbReference type="Pfam" id="PF00717"/>
    </source>
</evidence>
<dbReference type="CDD" id="cd06529">
    <property type="entry name" value="S24_LexA-like"/>
    <property type="match status" value="1"/>
</dbReference>
<dbReference type="GO" id="GO:0016787">
    <property type="term" value="F:hydrolase activity"/>
    <property type="evidence" value="ECO:0007669"/>
    <property type="project" value="UniProtKB-KW"/>
</dbReference>
<dbReference type="Pfam" id="PF00717">
    <property type="entry name" value="Peptidase_S24"/>
    <property type="match status" value="1"/>
</dbReference>
<dbReference type="EMBL" id="CP050253">
    <property type="protein sequence ID" value="QIQ21473.1"/>
    <property type="molecule type" value="Genomic_DNA"/>
</dbReference>
<protein>
    <submittedName>
        <fullName evidence="9">Translesion error-prone DNA polymerase V autoproteolytic subunit</fullName>
        <ecNumber evidence="9">2.7.7.7</ecNumber>
    </submittedName>
</protein>
<proteinExistence type="inferred from homology"/>
<evidence type="ECO:0000256" key="2">
    <source>
        <dbReference type="ARBA" id="ARBA00022763"/>
    </source>
</evidence>
<dbReference type="GO" id="GO:0006281">
    <property type="term" value="P:DNA repair"/>
    <property type="evidence" value="ECO:0007669"/>
    <property type="project" value="UniProtKB-KW"/>
</dbReference>
<dbReference type="KEGG" id="orb:IPMB12_07115"/>
<dbReference type="PANTHER" id="PTHR33516:SF2">
    <property type="entry name" value="LEXA REPRESSOR-RELATED"/>
    <property type="match status" value="1"/>
</dbReference>
<evidence type="ECO:0000256" key="6">
    <source>
        <dbReference type="ARBA" id="ARBA00023236"/>
    </source>
</evidence>
<accession>A0A6G9IB75</accession>
<dbReference type="GO" id="GO:0003677">
    <property type="term" value="F:DNA binding"/>
    <property type="evidence" value="ECO:0007669"/>
    <property type="project" value="InterPro"/>
</dbReference>
<keyword evidence="9" id="KW-0548">Nucleotidyltransferase</keyword>
<feature type="domain" description="Peptidase S24/S26A/S26B/S26C" evidence="8">
    <location>
        <begin position="16"/>
        <end position="131"/>
    </location>
</feature>
<dbReference type="InterPro" id="IPR006197">
    <property type="entry name" value="Peptidase_S24_LexA"/>
</dbReference>
<dbReference type="PANTHER" id="PTHR33516">
    <property type="entry name" value="LEXA REPRESSOR"/>
    <property type="match status" value="1"/>
</dbReference>
<dbReference type="GO" id="GO:0006355">
    <property type="term" value="P:regulation of DNA-templated transcription"/>
    <property type="evidence" value="ECO:0007669"/>
    <property type="project" value="InterPro"/>
</dbReference>
<gene>
    <name evidence="9" type="primary">umuD</name>
    <name evidence="9" type="ORF">IPMB12_07115</name>
</gene>
<sequence>MKFFIPSDNPLIQPLPLFNDKVRAGFPSPAQDYIEQTLDLNELCITHPASTYFVRADGYSMINAGIHPGDILVVDRSLEAVHQDIVIAAIDGEFTVKLLSLHPTIQLQPMNEEFLPIDITAEDDLILFGVVTFVIHKTRTR</sequence>
<evidence type="ECO:0000313" key="9">
    <source>
        <dbReference type="EMBL" id="QIQ21473.1"/>
    </source>
</evidence>
<keyword evidence="5" id="KW-0234">DNA repair</keyword>
<dbReference type="InterPro" id="IPR050077">
    <property type="entry name" value="LexA_repressor"/>
</dbReference>
<dbReference type="AlphaFoldDB" id="A0A6G9IB75"/>
<keyword evidence="10" id="KW-1185">Reference proteome</keyword>
<keyword evidence="6" id="KW-0742">SOS response</keyword>
<keyword evidence="2" id="KW-0227">DNA damage</keyword>
<evidence type="ECO:0000256" key="7">
    <source>
        <dbReference type="RuleBase" id="RU003991"/>
    </source>
</evidence>
<evidence type="ECO:0000256" key="1">
    <source>
        <dbReference type="ARBA" id="ARBA00007484"/>
    </source>
</evidence>
<reference evidence="9 10" key="1">
    <citation type="submission" date="2020-03" db="EMBL/GenBank/DDBJ databases">
        <title>Complete genome sequence of Orbus sp. IPMB12 (BCRC 80908).</title>
        <authorList>
            <person name="Lo W.-S."/>
            <person name="Chang T.-H."/>
            <person name="Kuo C.-H."/>
        </authorList>
    </citation>
    <scope>NUCLEOTIDE SEQUENCE [LARGE SCALE GENOMIC DNA]</scope>
    <source>
        <strain evidence="9 10">IPMB12</strain>
    </source>
</reference>
<keyword evidence="9" id="KW-0808">Transferase</keyword>
<dbReference type="EC" id="2.7.7.7" evidence="9"/>
<keyword evidence="4 7" id="KW-0068">Autocatalytic cleavage</keyword>
<name>A0A6G9IB75_9GAMM</name>
<evidence type="ECO:0000256" key="5">
    <source>
        <dbReference type="ARBA" id="ARBA00023204"/>
    </source>
</evidence>
<dbReference type="Proteomes" id="UP000501168">
    <property type="component" value="Chromosome"/>
</dbReference>
<dbReference type="GO" id="GO:0003887">
    <property type="term" value="F:DNA-directed DNA polymerase activity"/>
    <property type="evidence" value="ECO:0007669"/>
    <property type="project" value="UniProtKB-EC"/>
</dbReference>
<keyword evidence="3 7" id="KW-0378">Hydrolase</keyword>
<evidence type="ECO:0000256" key="4">
    <source>
        <dbReference type="ARBA" id="ARBA00022813"/>
    </source>
</evidence>
<dbReference type="RefSeq" id="WP_166916322.1">
    <property type="nucleotide sequence ID" value="NZ_CP050253.1"/>
</dbReference>
<comment type="similarity">
    <text evidence="1 7">Belongs to the peptidase S24 family.</text>
</comment>
<dbReference type="InterPro" id="IPR015927">
    <property type="entry name" value="Peptidase_S24_S26A/B/C"/>
</dbReference>
<dbReference type="InterPro" id="IPR036286">
    <property type="entry name" value="LexA/Signal_pep-like_sf"/>
</dbReference>
<dbReference type="FunCoup" id="A0A6G9IB75">
    <property type="interactions" value="64"/>
</dbReference>